<dbReference type="Gene3D" id="3.30.1340.10">
    <property type="entry name" value="HPr-like"/>
    <property type="match status" value="1"/>
</dbReference>
<dbReference type="InterPro" id="IPR000032">
    <property type="entry name" value="HPr-like"/>
</dbReference>
<organism evidence="5">
    <name type="scientific">bioreactor metagenome</name>
    <dbReference type="NCBI Taxonomy" id="1076179"/>
    <lineage>
        <taxon>unclassified sequences</taxon>
        <taxon>metagenomes</taxon>
        <taxon>ecological metagenomes</taxon>
    </lineage>
</organism>
<dbReference type="EMBL" id="VSSQ01040807">
    <property type="protein sequence ID" value="MPM94120.1"/>
    <property type="molecule type" value="Genomic_DNA"/>
</dbReference>
<dbReference type="PANTHER" id="PTHR33705:SF2">
    <property type="entry name" value="PHOSPHOCARRIER PROTEIN NPR"/>
    <property type="match status" value="1"/>
</dbReference>
<comment type="subcellular location">
    <subcellularLocation>
        <location evidence="1">Cytoplasm</location>
    </subcellularLocation>
</comment>
<dbReference type="GO" id="GO:0009401">
    <property type="term" value="P:phosphoenolpyruvate-dependent sugar phosphotransferase system"/>
    <property type="evidence" value="ECO:0007669"/>
    <property type="project" value="UniProtKB-KW"/>
</dbReference>
<evidence type="ECO:0000313" key="5">
    <source>
        <dbReference type="EMBL" id="MPM94120.1"/>
    </source>
</evidence>
<reference evidence="5" key="1">
    <citation type="submission" date="2019-08" db="EMBL/GenBank/DDBJ databases">
        <authorList>
            <person name="Kucharzyk K."/>
            <person name="Murdoch R.W."/>
            <person name="Higgins S."/>
            <person name="Loffler F."/>
        </authorList>
    </citation>
    <scope>NUCLEOTIDE SEQUENCE</scope>
</reference>
<evidence type="ECO:0000256" key="2">
    <source>
        <dbReference type="ARBA" id="ARBA00022490"/>
    </source>
</evidence>
<dbReference type="InterPro" id="IPR035895">
    <property type="entry name" value="HPr-like_sf"/>
</dbReference>
<dbReference type="AlphaFoldDB" id="A0A645DX73"/>
<dbReference type="PANTHER" id="PTHR33705">
    <property type="entry name" value="PHOSPHOCARRIER PROTEIN HPR"/>
    <property type="match status" value="1"/>
</dbReference>
<dbReference type="PROSITE" id="PS51350">
    <property type="entry name" value="PTS_HPR_DOM"/>
    <property type="match status" value="1"/>
</dbReference>
<protein>
    <recommendedName>
        <fullName evidence="4">HPr domain-containing protein</fullName>
    </recommendedName>
</protein>
<proteinExistence type="predicted"/>
<keyword evidence="3" id="KW-0598">Phosphotransferase system</keyword>
<name>A0A645DX73_9ZZZZ</name>
<dbReference type="PRINTS" id="PR00107">
    <property type="entry name" value="PHOSPHOCPHPR"/>
</dbReference>
<evidence type="ECO:0000259" key="4">
    <source>
        <dbReference type="PROSITE" id="PS51350"/>
    </source>
</evidence>
<dbReference type="GO" id="GO:0005737">
    <property type="term" value="C:cytoplasm"/>
    <property type="evidence" value="ECO:0007669"/>
    <property type="project" value="UniProtKB-SubCell"/>
</dbReference>
<dbReference type="InterPro" id="IPR050399">
    <property type="entry name" value="HPr"/>
</dbReference>
<evidence type="ECO:0000256" key="1">
    <source>
        <dbReference type="ARBA" id="ARBA00004496"/>
    </source>
</evidence>
<keyword evidence="2" id="KW-0963">Cytoplasm</keyword>
<dbReference type="SUPFAM" id="SSF55594">
    <property type="entry name" value="HPr-like"/>
    <property type="match status" value="1"/>
</dbReference>
<feature type="domain" description="HPr" evidence="4">
    <location>
        <begin position="1"/>
        <end position="87"/>
    </location>
</feature>
<dbReference type="NCBIfam" id="TIGR01003">
    <property type="entry name" value="PTS_HPr_family"/>
    <property type="match status" value="1"/>
</dbReference>
<evidence type="ECO:0000256" key="3">
    <source>
        <dbReference type="ARBA" id="ARBA00022683"/>
    </source>
</evidence>
<gene>
    <name evidence="5" type="ORF">SDC9_141263</name>
</gene>
<comment type="caution">
    <text evidence="5">The sequence shown here is derived from an EMBL/GenBank/DDBJ whole genome shotgun (WGS) entry which is preliminary data.</text>
</comment>
<dbReference type="Pfam" id="PF00381">
    <property type="entry name" value="PTS-HPr"/>
    <property type="match status" value="1"/>
</dbReference>
<sequence length="88" mass="9873">MVEAKTIIRRPIGHHLRSVSKFSSFVDKYNCSVNLIKENKTADAKSILNILALRLEDGNSVVVRVHGADEESVLKDILSYMEDDGESR</sequence>
<accession>A0A645DX73</accession>